<evidence type="ECO:0000313" key="3">
    <source>
        <dbReference type="Proteomes" id="UP000215196"/>
    </source>
</evidence>
<keyword evidence="3" id="KW-1185">Reference proteome</keyword>
<dbReference type="Pfam" id="PF01370">
    <property type="entry name" value="Epimerase"/>
    <property type="match status" value="1"/>
</dbReference>
<accession>A0A239XLK0</accession>
<protein>
    <submittedName>
        <fullName evidence="2">NAD dependent epimerase/dehydratase family</fullName>
    </submittedName>
</protein>
<dbReference type="Proteomes" id="UP000215196">
    <property type="component" value="Chromosome 1"/>
</dbReference>
<reference evidence="2 3" key="1">
    <citation type="submission" date="2017-06" db="EMBL/GenBank/DDBJ databases">
        <authorList>
            <consortium name="Pathogen Informatics"/>
        </authorList>
    </citation>
    <scope>NUCLEOTIDE SEQUENCE [LARGE SCALE GENOMIC DNA]</scope>
    <source>
        <strain evidence="2 3">NCTC13490</strain>
    </source>
</reference>
<evidence type="ECO:0000313" key="2">
    <source>
        <dbReference type="EMBL" id="SNV47899.1"/>
    </source>
</evidence>
<dbReference type="Gene3D" id="3.40.50.720">
    <property type="entry name" value="NAD(P)-binding Rossmann-like Domain"/>
    <property type="match status" value="1"/>
</dbReference>
<dbReference type="RefSeq" id="WP_095072558.1">
    <property type="nucleotide sequence ID" value="NZ_LT906465.1"/>
</dbReference>
<dbReference type="KEGG" id="ctak:4412677_01822"/>
<name>A0A239XLK0_9FLAO</name>
<evidence type="ECO:0000259" key="1">
    <source>
        <dbReference type="Pfam" id="PF01370"/>
    </source>
</evidence>
<sequence length="225" mass="25827">MIIGNGLIASLFKEHDREDVIFFASGVSNSLERDPAQFAREEHLIRKTIAENPGKIFVYFSTCSIYDSSKTGSDYVLHKLKMEQIIKNSTEKYLILRVSNAVGNGGNPNLLMNYLVRSVKSGETVNVHTKATRNLIDAEDVKNLTFSLLENGHLNRIVNIAYPQNYSVIEILEIMERFFSLKLNLNLIKEGSGYEISIPNAEEYFRRNQLMNKEVYLCRILEKYY</sequence>
<dbReference type="SUPFAM" id="SSF51735">
    <property type="entry name" value="NAD(P)-binding Rossmann-fold domains"/>
    <property type="match status" value="1"/>
</dbReference>
<dbReference type="InterPro" id="IPR036291">
    <property type="entry name" value="NAD(P)-bd_dom_sf"/>
</dbReference>
<dbReference type="EMBL" id="LT906465">
    <property type="protein sequence ID" value="SNV47899.1"/>
    <property type="molecule type" value="Genomic_DNA"/>
</dbReference>
<proteinExistence type="predicted"/>
<gene>
    <name evidence="2" type="ORF">SAMEA4412677_01822</name>
</gene>
<feature type="domain" description="NAD-dependent epimerase/dehydratase" evidence="1">
    <location>
        <begin position="8"/>
        <end position="161"/>
    </location>
</feature>
<organism evidence="2 3">
    <name type="scientific">Chryseobacterium taklimakanense</name>
    <dbReference type="NCBI Taxonomy" id="536441"/>
    <lineage>
        <taxon>Bacteria</taxon>
        <taxon>Pseudomonadati</taxon>
        <taxon>Bacteroidota</taxon>
        <taxon>Flavobacteriia</taxon>
        <taxon>Flavobacteriales</taxon>
        <taxon>Weeksellaceae</taxon>
        <taxon>Chryseobacterium group</taxon>
        <taxon>Chryseobacterium</taxon>
    </lineage>
</organism>
<dbReference type="AlphaFoldDB" id="A0A239XLK0"/>
<dbReference type="InterPro" id="IPR001509">
    <property type="entry name" value="Epimerase_deHydtase"/>
</dbReference>